<proteinExistence type="predicted"/>
<dbReference type="EnsemblMetazoa" id="ACOM033812-RA">
    <property type="protein sequence ID" value="ACOM033812-PA.1"/>
    <property type="gene ID" value="ACOM033812"/>
</dbReference>
<sequence>MWAKTEQHDGSELRASDMWSVGVMSDGPATGTGYDVQGFRQEWFDSNGIARSDLADPLRSLYDRWEECEARQLRGSGLFWQTDRGRHLTDLDLELEGRLEMEMLDDQVLMSSLCPACQTRAKAKEDNRDENTVIEATSSKQELPWGDGVVLSASIVCWRNGITK</sequence>
<reference evidence="1" key="1">
    <citation type="submission" date="2022-08" db="UniProtKB">
        <authorList>
            <consortium name="EnsemblMetazoa"/>
        </authorList>
    </citation>
    <scope>IDENTIFICATION</scope>
</reference>
<accession>A0A8W7PMX0</accession>
<organism evidence="1">
    <name type="scientific">Anopheles coluzzii</name>
    <name type="common">African malaria mosquito</name>
    <dbReference type="NCBI Taxonomy" id="1518534"/>
    <lineage>
        <taxon>Eukaryota</taxon>
        <taxon>Metazoa</taxon>
        <taxon>Ecdysozoa</taxon>
        <taxon>Arthropoda</taxon>
        <taxon>Hexapoda</taxon>
        <taxon>Insecta</taxon>
        <taxon>Pterygota</taxon>
        <taxon>Neoptera</taxon>
        <taxon>Endopterygota</taxon>
        <taxon>Diptera</taxon>
        <taxon>Nematocera</taxon>
        <taxon>Culicoidea</taxon>
        <taxon>Culicidae</taxon>
        <taxon>Anophelinae</taxon>
        <taxon>Anopheles</taxon>
    </lineage>
</organism>
<dbReference type="AlphaFoldDB" id="A0A8W7PMX0"/>
<protein>
    <submittedName>
        <fullName evidence="1">Uncharacterized protein</fullName>
    </submittedName>
</protein>
<evidence type="ECO:0000313" key="1">
    <source>
        <dbReference type="EnsemblMetazoa" id="ACOM033812-PA.1"/>
    </source>
</evidence>
<name>A0A8W7PMX0_ANOCL</name>
<dbReference type="Proteomes" id="UP000075882">
    <property type="component" value="Unassembled WGS sequence"/>
</dbReference>